<evidence type="ECO:0008006" key="2">
    <source>
        <dbReference type="Google" id="ProtNLM"/>
    </source>
</evidence>
<dbReference type="AlphaFoldDB" id="A0A0C1YDK9"/>
<sequence length="111" mass="12333">MKRFHIAIATPNITATVQDYTQRLAAAPVLVVPGEYALWRTETLNFSVRQDSTCPPGTLRHLGWEDDDAPTFTAATDCNGLLWEQFAAHHQAAEIHEIWPGTSYLTEPPTA</sequence>
<reference evidence="1" key="2">
    <citation type="journal article" date="2015" name="Genome Announc.">
        <title>Draft Genome Sequence of Filamentous Marine Cyanobacterium Lyngbya confervoides Strain BDU141951.</title>
        <authorList>
            <person name="Chandrababunaidu M.M."/>
            <person name="Sen D."/>
            <person name="Tripathy S."/>
        </authorList>
    </citation>
    <scope>NUCLEOTIDE SEQUENCE</scope>
    <source>
        <strain evidence="1">BDU141951</strain>
    </source>
</reference>
<accession>A0A0C1YDK9</accession>
<gene>
    <name evidence="1" type="ORF">QQ91_005335</name>
</gene>
<protein>
    <recommendedName>
        <fullName evidence="2">Glyoxalase-like domain-containing protein</fullName>
    </recommendedName>
</protein>
<proteinExistence type="predicted"/>
<reference evidence="1" key="3">
    <citation type="submission" date="2020-02" db="EMBL/GenBank/DDBJ databases">
        <authorList>
            <person name="Sarangi A.N."/>
            <person name="Ghosh S."/>
            <person name="Mukherjee M."/>
            <person name="Tripathy S."/>
        </authorList>
    </citation>
    <scope>NUCLEOTIDE SEQUENCE</scope>
    <source>
        <strain evidence="1">BDU141951</strain>
    </source>
</reference>
<organism evidence="1">
    <name type="scientific">Lyngbya confervoides BDU141951</name>
    <dbReference type="NCBI Taxonomy" id="1574623"/>
    <lineage>
        <taxon>Bacteria</taxon>
        <taxon>Bacillati</taxon>
        <taxon>Cyanobacteriota</taxon>
        <taxon>Cyanophyceae</taxon>
        <taxon>Oscillatoriophycideae</taxon>
        <taxon>Oscillatoriales</taxon>
        <taxon>Microcoleaceae</taxon>
        <taxon>Lyngbya</taxon>
    </lineage>
</organism>
<evidence type="ECO:0000313" key="1">
    <source>
        <dbReference type="EMBL" id="NEV66530.1"/>
    </source>
</evidence>
<comment type="caution">
    <text evidence="1">The sequence shown here is derived from an EMBL/GenBank/DDBJ whole genome shotgun (WGS) entry which is preliminary data.</text>
</comment>
<dbReference type="EMBL" id="JTHE02000003">
    <property type="protein sequence ID" value="NEV66530.1"/>
    <property type="molecule type" value="Genomic_DNA"/>
</dbReference>
<dbReference type="InterPro" id="IPR029068">
    <property type="entry name" value="Glyas_Bleomycin-R_OHBP_Dase"/>
</dbReference>
<dbReference type="SUPFAM" id="SSF54593">
    <property type="entry name" value="Glyoxalase/Bleomycin resistance protein/Dihydroxybiphenyl dioxygenase"/>
    <property type="match status" value="1"/>
</dbReference>
<name>A0A0C1YDK9_9CYAN</name>
<reference evidence="1" key="1">
    <citation type="submission" date="2014-11" db="EMBL/GenBank/DDBJ databases">
        <authorList>
            <person name="Malar M.C."/>
            <person name="Sen D."/>
            <person name="Tripathy S."/>
        </authorList>
    </citation>
    <scope>NUCLEOTIDE SEQUENCE</scope>
    <source>
        <strain evidence="1">BDU141951</strain>
    </source>
</reference>